<evidence type="ECO:0000256" key="1">
    <source>
        <dbReference type="ARBA" id="ARBA00023015"/>
    </source>
</evidence>
<dbReference type="AlphaFoldDB" id="A0AAD6IAM7"/>
<dbReference type="InterPro" id="IPR053187">
    <property type="entry name" value="Notoamide_regulator"/>
</dbReference>
<evidence type="ECO:0000313" key="7">
    <source>
        <dbReference type="EMBL" id="KAJ6039019.1"/>
    </source>
</evidence>
<evidence type="ECO:0000259" key="6">
    <source>
        <dbReference type="PROSITE" id="PS50048"/>
    </source>
</evidence>
<dbReference type="CDD" id="cd00067">
    <property type="entry name" value="GAL4"/>
    <property type="match status" value="1"/>
</dbReference>
<sequence>MMIDTYLGLRPLAPRTSIGASGGGGAGTQSLGGGDDKDRRIRRSSTACRDCQRRRTKCSGHPKCDECRVHNRECFFDKANDRRRKCFARRTQDQLHYYRRFTEDLISHFPDGDGATVQLIVDTIRSGADNQNLRELLIRLDKAAETEEDPNNQVLRTTFTVKKSGPYSTSLLEF</sequence>
<keyword evidence="3" id="KW-0804">Transcription</keyword>
<dbReference type="PANTHER" id="PTHR47256:SF1">
    <property type="entry name" value="ZN(II)2CYS6 TRANSCRIPTION FACTOR (EUROFUNG)"/>
    <property type="match status" value="1"/>
</dbReference>
<evidence type="ECO:0000256" key="5">
    <source>
        <dbReference type="SAM" id="MobiDB-lite"/>
    </source>
</evidence>
<dbReference type="Proteomes" id="UP001219568">
    <property type="component" value="Unassembled WGS sequence"/>
</dbReference>
<reference evidence="7" key="2">
    <citation type="submission" date="2023-01" db="EMBL/GenBank/DDBJ databases">
        <authorList>
            <person name="Petersen C."/>
        </authorList>
    </citation>
    <scope>NUCLEOTIDE SEQUENCE</scope>
    <source>
        <strain evidence="7">IBT 15450</strain>
    </source>
</reference>
<dbReference type="GO" id="GO:0008270">
    <property type="term" value="F:zinc ion binding"/>
    <property type="evidence" value="ECO:0007669"/>
    <property type="project" value="InterPro"/>
</dbReference>
<dbReference type="PROSITE" id="PS50048">
    <property type="entry name" value="ZN2_CY6_FUNGAL_2"/>
    <property type="match status" value="1"/>
</dbReference>
<dbReference type="EMBL" id="JAQJZL010000006">
    <property type="protein sequence ID" value="KAJ6039019.1"/>
    <property type="molecule type" value="Genomic_DNA"/>
</dbReference>
<evidence type="ECO:0000313" key="8">
    <source>
        <dbReference type="Proteomes" id="UP001219568"/>
    </source>
</evidence>
<dbReference type="GO" id="GO:0003677">
    <property type="term" value="F:DNA binding"/>
    <property type="evidence" value="ECO:0007669"/>
    <property type="project" value="UniProtKB-KW"/>
</dbReference>
<dbReference type="SUPFAM" id="SSF57701">
    <property type="entry name" value="Zn2/Cys6 DNA-binding domain"/>
    <property type="match status" value="1"/>
</dbReference>
<keyword evidence="4" id="KW-0539">Nucleus</keyword>
<protein>
    <submittedName>
        <fullName evidence="7">C6 transcription factor SndA</fullName>
    </submittedName>
</protein>
<dbReference type="InterPro" id="IPR036864">
    <property type="entry name" value="Zn2-C6_fun-type_DNA-bd_sf"/>
</dbReference>
<keyword evidence="1" id="KW-0805">Transcription regulation</keyword>
<feature type="region of interest" description="Disordered" evidence="5">
    <location>
        <begin position="17"/>
        <end position="39"/>
    </location>
</feature>
<name>A0AAD6IAM7_PENCN</name>
<reference evidence="7" key="1">
    <citation type="journal article" date="2023" name="IMA Fungus">
        <title>Comparative genomic study of the Penicillium genus elucidates a diverse pangenome and 15 lateral gene transfer events.</title>
        <authorList>
            <person name="Petersen C."/>
            <person name="Sorensen T."/>
            <person name="Nielsen M.R."/>
            <person name="Sondergaard T.E."/>
            <person name="Sorensen J.L."/>
            <person name="Fitzpatrick D.A."/>
            <person name="Frisvad J.C."/>
            <person name="Nielsen K.L."/>
        </authorList>
    </citation>
    <scope>NUCLEOTIDE SEQUENCE</scope>
    <source>
        <strain evidence="7">IBT 15450</strain>
    </source>
</reference>
<dbReference type="SMART" id="SM00066">
    <property type="entry name" value="GAL4"/>
    <property type="match status" value="1"/>
</dbReference>
<keyword evidence="2" id="KW-0238">DNA-binding</keyword>
<evidence type="ECO:0000256" key="2">
    <source>
        <dbReference type="ARBA" id="ARBA00023125"/>
    </source>
</evidence>
<dbReference type="Gene3D" id="4.10.240.10">
    <property type="entry name" value="Zn(2)-C6 fungal-type DNA-binding domain"/>
    <property type="match status" value="1"/>
</dbReference>
<keyword evidence="8" id="KW-1185">Reference proteome</keyword>
<organism evidence="7 8">
    <name type="scientific">Penicillium canescens</name>
    <dbReference type="NCBI Taxonomy" id="5083"/>
    <lineage>
        <taxon>Eukaryota</taxon>
        <taxon>Fungi</taxon>
        <taxon>Dikarya</taxon>
        <taxon>Ascomycota</taxon>
        <taxon>Pezizomycotina</taxon>
        <taxon>Eurotiomycetes</taxon>
        <taxon>Eurotiomycetidae</taxon>
        <taxon>Eurotiales</taxon>
        <taxon>Aspergillaceae</taxon>
        <taxon>Penicillium</taxon>
    </lineage>
</organism>
<evidence type="ECO:0000256" key="4">
    <source>
        <dbReference type="ARBA" id="ARBA00023242"/>
    </source>
</evidence>
<dbReference type="InterPro" id="IPR001138">
    <property type="entry name" value="Zn2Cys6_DnaBD"/>
</dbReference>
<comment type="caution">
    <text evidence="7">The sequence shown here is derived from an EMBL/GenBank/DDBJ whole genome shotgun (WGS) entry which is preliminary data.</text>
</comment>
<accession>A0AAD6IAM7</accession>
<dbReference type="PANTHER" id="PTHR47256">
    <property type="entry name" value="ZN(II)2CYS6 TRANSCRIPTION FACTOR (EUROFUNG)-RELATED"/>
    <property type="match status" value="1"/>
</dbReference>
<evidence type="ECO:0000256" key="3">
    <source>
        <dbReference type="ARBA" id="ARBA00023163"/>
    </source>
</evidence>
<proteinExistence type="predicted"/>
<feature type="domain" description="Zn(2)-C6 fungal-type" evidence="6">
    <location>
        <begin position="47"/>
        <end position="76"/>
    </location>
</feature>
<dbReference type="GO" id="GO:0000981">
    <property type="term" value="F:DNA-binding transcription factor activity, RNA polymerase II-specific"/>
    <property type="evidence" value="ECO:0007669"/>
    <property type="project" value="InterPro"/>
</dbReference>
<gene>
    <name evidence="7" type="ORF">N7460_007051</name>
</gene>
<feature type="compositionally biased region" description="Gly residues" evidence="5">
    <location>
        <begin position="20"/>
        <end position="33"/>
    </location>
</feature>